<dbReference type="EMBL" id="LT670818">
    <property type="protein sequence ID" value="SHG55863.1"/>
    <property type="molecule type" value="Genomic_DNA"/>
</dbReference>
<accession>A0A1M5KUN6</accession>
<reference evidence="1 2" key="1">
    <citation type="submission" date="2016-11" db="EMBL/GenBank/DDBJ databases">
        <authorList>
            <person name="Jaros S."/>
            <person name="Januszkiewicz K."/>
            <person name="Wedrychowicz H."/>
        </authorList>
    </citation>
    <scope>NUCLEOTIDE SEQUENCE [LARGE SCALE GENOMIC DNA]</scope>
    <source>
        <strain evidence="1 2">GAS242</strain>
    </source>
</reference>
<gene>
    <name evidence="1" type="ORF">SAMN05444169_3047</name>
</gene>
<sequence length="81" mass="9224">MERSLSALEEQAAAALRRARRLPVGAERNDLRQLAMGLLWLHRNGMEALMKQRLTAAGEIDPRQPEFIKASQERVTLITDR</sequence>
<dbReference type="AlphaFoldDB" id="A0A1M5KUN6"/>
<name>A0A1M5KUN6_9BRAD</name>
<organism evidence="1 2">
    <name type="scientific">Bradyrhizobium erythrophlei</name>
    <dbReference type="NCBI Taxonomy" id="1437360"/>
    <lineage>
        <taxon>Bacteria</taxon>
        <taxon>Pseudomonadati</taxon>
        <taxon>Pseudomonadota</taxon>
        <taxon>Alphaproteobacteria</taxon>
        <taxon>Hyphomicrobiales</taxon>
        <taxon>Nitrobacteraceae</taxon>
        <taxon>Bradyrhizobium</taxon>
    </lineage>
</organism>
<evidence type="ECO:0000313" key="1">
    <source>
        <dbReference type="EMBL" id="SHG55863.1"/>
    </source>
</evidence>
<dbReference type="RefSeq" id="WP_079566654.1">
    <property type="nucleotide sequence ID" value="NZ_LT670818.1"/>
</dbReference>
<evidence type="ECO:0000313" key="2">
    <source>
        <dbReference type="Proteomes" id="UP000190675"/>
    </source>
</evidence>
<dbReference type="Proteomes" id="UP000190675">
    <property type="component" value="Chromosome I"/>
</dbReference>
<dbReference type="OrthoDB" id="8240996at2"/>
<protein>
    <submittedName>
        <fullName evidence="1">Uncharacterized protein</fullName>
    </submittedName>
</protein>
<proteinExistence type="predicted"/>